<evidence type="ECO:0000313" key="3">
    <source>
        <dbReference type="Proteomes" id="UP000236173"/>
    </source>
</evidence>
<name>A0A2H5XED6_9BACT</name>
<dbReference type="SUPFAM" id="SSF89623">
    <property type="entry name" value="Ribose/Galactose isomerase RpiB/AlsB"/>
    <property type="match status" value="1"/>
</dbReference>
<organism evidence="2 3">
    <name type="scientific">Candidatus Fervidibacter japonicus</name>
    <dbReference type="NCBI Taxonomy" id="2035412"/>
    <lineage>
        <taxon>Bacteria</taxon>
        <taxon>Candidatus Fervidibacterota</taxon>
        <taxon>Candidatus Fervidibacter</taxon>
    </lineage>
</organism>
<dbReference type="NCBIfam" id="TIGR00689">
    <property type="entry name" value="rpiB_lacA_lacB"/>
    <property type="match status" value="1"/>
</dbReference>
<keyword evidence="2" id="KW-0413">Isomerase</keyword>
<proteinExistence type="inferred from homology"/>
<dbReference type="Gene3D" id="3.40.1400.10">
    <property type="entry name" value="Sugar-phosphate isomerase, RpiB/LacA/LacB"/>
    <property type="match status" value="1"/>
</dbReference>
<dbReference type="EMBL" id="BEHT01000030">
    <property type="protein sequence ID" value="GBC99553.1"/>
    <property type="molecule type" value="Genomic_DNA"/>
</dbReference>
<evidence type="ECO:0000313" key="2">
    <source>
        <dbReference type="EMBL" id="GBC99553.1"/>
    </source>
</evidence>
<comment type="similarity">
    <text evidence="1">Belongs to the LacAB/RpiB family.</text>
</comment>
<accession>A0A2H5XED6</accession>
<dbReference type="GO" id="GO:0004751">
    <property type="term" value="F:ribose-5-phosphate isomerase activity"/>
    <property type="evidence" value="ECO:0007669"/>
    <property type="project" value="TreeGrafter"/>
</dbReference>
<evidence type="ECO:0000256" key="1">
    <source>
        <dbReference type="ARBA" id="ARBA00008754"/>
    </source>
</evidence>
<dbReference type="InterPro" id="IPR036569">
    <property type="entry name" value="RpiB_LacA_LacB_sf"/>
</dbReference>
<dbReference type="Pfam" id="PF02502">
    <property type="entry name" value="LacAB_rpiB"/>
    <property type="match status" value="1"/>
</dbReference>
<dbReference type="PIRSF" id="PIRSF005384">
    <property type="entry name" value="RpiB_LacA_B"/>
    <property type="match status" value="1"/>
</dbReference>
<protein>
    <submittedName>
        <fullName evidence="2">Sugar phosphate isomerase YwlF</fullName>
        <ecNumber evidence="2">5.3.1.-</ecNumber>
    </submittedName>
</protein>
<dbReference type="InterPro" id="IPR003500">
    <property type="entry name" value="RpiB_LacA_LacB"/>
</dbReference>
<sequence length="150" mass="16045">MATKRVIVGADDVYPAAQAACDYLRAKGFEVVPVGALLTGSVEPWTDVALEVARRVVQGEADFGVVVCYTGTGVSIAANKVRGARAALCNDAKTAEGARKWNDANILAMSGRLVTPEVAREILDAWLSVNEIDLTEAQNIAKLKAWDEQR</sequence>
<dbReference type="EC" id="5.3.1.-" evidence="2"/>
<comment type="caution">
    <text evidence="2">The sequence shown here is derived from an EMBL/GenBank/DDBJ whole genome shotgun (WGS) entry which is preliminary data.</text>
</comment>
<dbReference type="PANTHER" id="PTHR30345:SF2">
    <property type="entry name" value="SUGAR-PHOSPHATE ISOMERASE, RPIB_LACA_LACB FAMILY"/>
    <property type="match status" value="1"/>
</dbReference>
<dbReference type="PANTHER" id="PTHR30345">
    <property type="entry name" value="RIBOSE-5-PHOSPHATE ISOMERASE B"/>
    <property type="match status" value="1"/>
</dbReference>
<reference evidence="3" key="1">
    <citation type="submission" date="2017-09" db="EMBL/GenBank/DDBJ databases">
        <title>Metaegenomics of thermophilic ammonia-oxidizing enrichment culture.</title>
        <authorList>
            <person name="Kato S."/>
            <person name="Suzuki K."/>
        </authorList>
    </citation>
    <scope>NUCLEOTIDE SEQUENCE [LARGE SCALE GENOMIC DNA]</scope>
</reference>
<dbReference type="AlphaFoldDB" id="A0A2H5XED6"/>
<dbReference type="GO" id="GO:0009052">
    <property type="term" value="P:pentose-phosphate shunt, non-oxidative branch"/>
    <property type="evidence" value="ECO:0007669"/>
    <property type="project" value="TreeGrafter"/>
</dbReference>
<dbReference type="GO" id="GO:0019316">
    <property type="term" value="P:D-allose catabolic process"/>
    <property type="evidence" value="ECO:0007669"/>
    <property type="project" value="TreeGrafter"/>
</dbReference>
<dbReference type="Proteomes" id="UP000236173">
    <property type="component" value="Unassembled WGS sequence"/>
</dbReference>
<gene>
    <name evidence="2" type="primary">ywlF</name>
    <name evidence="2" type="ORF">HRbin17_02079</name>
</gene>